<reference evidence="7" key="1">
    <citation type="submission" date="2013-03" db="EMBL/GenBank/DDBJ databases">
        <authorList>
            <person name="Jeffery W."/>
            <person name="Warren W."/>
            <person name="Wilson R.K."/>
        </authorList>
    </citation>
    <scope>NUCLEOTIDE SEQUENCE</scope>
    <source>
        <strain evidence="7">female</strain>
    </source>
</reference>
<dbReference type="AlphaFoldDB" id="A0A3B1JJS6"/>
<feature type="region of interest" description="Disordered" evidence="3">
    <location>
        <begin position="1"/>
        <end position="21"/>
    </location>
</feature>
<reference evidence="6" key="3">
    <citation type="submission" date="2025-08" db="UniProtKB">
        <authorList>
            <consortium name="Ensembl"/>
        </authorList>
    </citation>
    <scope>IDENTIFICATION</scope>
</reference>
<dbReference type="Gene3D" id="3.10.100.10">
    <property type="entry name" value="Mannose-Binding Protein A, subunit A"/>
    <property type="match status" value="1"/>
</dbReference>
<keyword evidence="2" id="KW-0175">Coiled coil</keyword>
<accession>A0A3B1JJS6</accession>
<dbReference type="InParanoid" id="A0A3B1JJS6"/>
<feature type="coiled-coil region" evidence="2">
    <location>
        <begin position="200"/>
        <end position="227"/>
    </location>
</feature>
<keyword evidence="4" id="KW-1133">Transmembrane helix</keyword>
<evidence type="ECO:0000313" key="6">
    <source>
        <dbReference type="Ensembl" id="ENSAMXP00000041554.1"/>
    </source>
</evidence>
<dbReference type="Bgee" id="ENSAMXG00000018698">
    <property type="expression patterns" value="Expressed in mesonephros and 6 other cell types or tissues"/>
</dbReference>
<dbReference type="GO" id="GO:0005886">
    <property type="term" value="C:plasma membrane"/>
    <property type="evidence" value="ECO:0007669"/>
    <property type="project" value="UniProtKB-SubCell"/>
</dbReference>
<evidence type="ECO:0000256" key="1">
    <source>
        <dbReference type="ARBA" id="ARBA00004401"/>
    </source>
</evidence>
<evidence type="ECO:0000313" key="7">
    <source>
        <dbReference type="Proteomes" id="UP000018467"/>
    </source>
</evidence>
<dbReference type="InterPro" id="IPR016187">
    <property type="entry name" value="CTDL_fold"/>
</dbReference>
<evidence type="ECO:0000256" key="3">
    <source>
        <dbReference type="SAM" id="MobiDB-lite"/>
    </source>
</evidence>
<dbReference type="PROSITE" id="PS50041">
    <property type="entry name" value="C_TYPE_LECTIN_2"/>
    <property type="match status" value="1"/>
</dbReference>
<dbReference type="GeneTree" id="ENSGT00940000154558"/>
<dbReference type="InterPro" id="IPR050828">
    <property type="entry name" value="C-type_lectin/matrix_domain"/>
</dbReference>
<keyword evidence="4" id="KW-0812">Transmembrane</keyword>
<dbReference type="InterPro" id="IPR016186">
    <property type="entry name" value="C-type_lectin-like/link_sf"/>
</dbReference>
<dbReference type="SUPFAM" id="SSF56436">
    <property type="entry name" value="C-type lectin-like"/>
    <property type="match status" value="1"/>
</dbReference>
<comment type="subcellular location">
    <subcellularLocation>
        <location evidence="1">Cell membrane</location>
        <topology evidence="1">Single-pass type II membrane protein</topology>
    </subcellularLocation>
</comment>
<dbReference type="Ensembl" id="ENSAMXT00000046245.1">
    <property type="protein sequence ID" value="ENSAMXP00000041554.1"/>
    <property type="gene ID" value="ENSAMXG00000018698.2"/>
</dbReference>
<dbReference type="PANTHER" id="PTHR45710:SF29">
    <property type="entry name" value="C-TYPE LECTIN DOMAIN FAMILY 9 MEMBER A-LIKE ISOFORM X1"/>
    <property type="match status" value="1"/>
</dbReference>
<keyword evidence="4" id="KW-0472">Membrane</keyword>
<sequence>PLSEDELPVLSAKSVSSTHPPASSCFLPVFSSLRPVLPFLFVSERSVLPSPPSDCSPPSPHGLFPSRQLGPLSWPGGELLPGLASDLWCSLSCAVTGSLHAEADSLPPAASHGPAADPVEEVLYSEIKRHGEKPPSQSIPEPTVEAAASRTPSYRTAIACLGLLCVLLLAGVVGMSVFNIIQVSQHRTTLELYTNESTAHSKLKTETAALEKEKEELTVQRNQFNNTLRSIIQFPTFPVRAFCQIRDREIHCEPCMMNWIQNGSSCYLFYNGYDWKSWENSRQYCVGMGGDLAIIDSREEQEFIMQNSPFYYDIYHGYWIGLYKNPEVWKWTTGTKLNDG</sequence>
<evidence type="ECO:0000256" key="4">
    <source>
        <dbReference type="SAM" id="Phobius"/>
    </source>
</evidence>
<reference evidence="6" key="4">
    <citation type="submission" date="2025-09" db="UniProtKB">
        <authorList>
            <consortium name="Ensembl"/>
        </authorList>
    </citation>
    <scope>IDENTIFICATION</scope>
</reference>
<evidence type="ECO:0000259" key="5">
    <source>
        <dbReference type="PROSITE" id="PS50041"/>
    </source>
</evidence>
<feature type="domain" description="C-type lectin" evidence="5">
    <location>
        <begin position="262"/>
        <end position="338"/>
    </location>
</feature>
<evidence type="ECO:0000256" key="2">
    <source>
        <dbReference type="SAM" id="Coils"/>
    </source>
</evidence>
<dbReference type="Proteomes" id="UP000018467">
    <property type="component" value="Unassembled WGS sequence"/>
</dbReference>
<name>A0A3B1JJS6_ASTMX</name>
<keyword evidence="7" id="KW-1185">Reference proteome</keyword>
<organism evidence="6 7">
    <name type="scientific">Astyanax mexicanus</name>
    <name type="common">Blind cave fish</name>
    <name type="synonym">Astyanax fasciatus mexicanus</name>
    <dbReference type="NCBI Taxonomy" id="7994"/>
    <lineage>
        <taxon>Eukaryota</taxon>
        <taxon>Metazoa</taxon>
        <taxon>Chordata</taxon>
        <taxon>Craniata</taxon>
        <taxon>Vertebrata</taxon>
        <taxon>Euteleostomi</taxon>
        <taxon>Actinopterygii</taxon>
        <taxon>Neopterygii</taxon>
        <taxon>Teleostei</taxon>
        <taxon>Ostariophysi</taxon>
        <taxon>Characiformes</taxon>
        <taxon>Characoidei</taxon>
        <taxon>Acestrorhamphidae</taxon>
        <taxon>Acestrorhamphinae</taxon>
        <taxon>Astyanax</taxon>
    </lineage>
</organism>
<reference evidence="7" key="2">
    <citation type="journal article" date="2014" name="Nat. Commun.">
        <title>The cavefish genome reveals candidate genes for eye loss.</title>
        <authorList>
            <person name="McGaugh S.E."/>
            <person name="Gross J.B."/>
            <person name="Aken B."/>
            <person name="Blin M."/>
            <person name="Borowsky R."/>
            <person name="Chalopin D."/>
            <person name="Hinaux H."/>
            <person name="Jeffery W.R."/>
            <person name="Keene A."/>
            <person name="Ma L."/>
            <person name="Minx P."/>
            <person name="Murphy D."/>
            <person name="O'Quin K.E."/>
            <person name="Retaux S."/>
            <person name="Rohner N."/>
            <person name="Searle S.M."/>
            <person name="Stahl B.A."/>
            <person name="Tabin C."/>
            <person name="Volff J.N."/>
            <person name="Yoshizawa M."/>
            <person name="Warren W.C."/>
        </authorList>
    </citation>
    <scope>NUCLEOTIDE SEQUENCE [LARGE SCALE GENOMIC DNA]</scope>
    <source>
        <strain evidence="7">female</strain>
    </source>
</reference>
<dbReference type="PANTHER" id="PTHR45710">
    <property type="entry name" value="C-TYPE LECTIN DOMAIN-CONTAINING PROTEIN 180"/>
    <property type="match status" value="1"/>
</dbReference>
<feature type="transmembrane region" description="Helical" evidence="4">
    <location>
        <begin position="158"/>
        <end position="181"/>
    </location>
</feature>
<dbReference type="Pfam" id="PF00059">
    <property type="entry name" value="Lectin_C"/>
    <property type="match status" value="1"/>
</dbReference>
<dbReference type="InterPro" id="IPR001304">
    <property type="entry name" value="C-type_lectin-like"/>
</dbReference>
<protein>
    <submittedName>
        <fullName evidence="6">C-type lectin domain family 9 member A-like</fullName>
    </submittedName>
</protein>
<proteinExistence type="predicted"/>